<gene>
    <name evidence="2" type="ORF">NQ317_002038</name>
</gene>
<evidence type="ECO:0000256" key="1">
    <source>
        <dbReference type="SAM" id="MobiDB-lite"/>
    </source>
</evidence>
<dbReference type="Gene3D" id="3.30.420.10">
    <property type="entry name" value="Ribonuclease H-like superfamily/Ribonuclease H"/>
    <property type="match status" value="1"/>
</dbReference>
<dbReference type="EMBL" id="JAPWTJ010000462">
    <property type="protein sequence ID" value="KAJ8978218.1"/>
    <property type="molecule type" value="Genomic_DNA"/>
</dbReference>
<dbReference type="InterPro" id="IPR012337">
    <property type="entry name" value="RNaseH-like_sf"/>
</dbReference>
<feature type="compositionally biased region" description="Basic and acidic residues" evidence="1">
    <location>
        <begin position="1"/>
        <end position="19"/>
    </location>
</feature>
<name>A0ABQ9JKS9_9CUCU</name>
<accession>A0ABQ9JKS9</accession>
<evidence type="ECO:0000313" key="2">
    <source>
        <dbReference type="EMBL" id="KAJ8978218.1"/>
    </source>
</evidence>
<dbReference type="InterPro" id="IPR036397">
    <property type="entry name" value="RNaseH_sf"/>
</dbReference>
<dbReference type="Proteomes" id="UP001162164">
    <property type="component" value="Unassembled WGS sequence"/>
</dbReference>
<sequence length="153" mass="17059">MFRFNTDEPERHSEVEHHHVASTSFEGSHGGYRDVAQQIFEIVTARPKPDKMKTVRAGSLHSDTTRTIQICSASQAALLVIESSKVKSRLILQCKKTLNDLDSRNRVILTRVPGHSGVLGNEEGDRLAREGSAMYIIVPEPILEAPSQWGTWP</sequence>
<proteinExistence type="predicted"/>
<reference evidence="2" key="1">
    <citation type="journal article" date="2023" name="Insect Mol. Biol.">
        <title>Genome sequencing provides insights into the evolution of gene families encoding plant cell wall-degrading enzymes in longhorned beetles.</title>
        <authorList>
            <person name="Shin N.R."/>
            <person name="Okamura Y."/>
            <person name="Kirsch R."/>
            <person name="Pauchet Y."/>
        </authorList>
    </citation>
    <scope>NUCLEOTIDE SEQUENCE</scope>
    <source>
        <strain evidence="2">MMC_N1</strain>
    </source>
</reference>
<evidence type="ECO:0008006" key="4">
    <source>
        <dbReference type="Google" id="ProtNLM"/>
    </source>
</evidence>
<dbReference type="SUPFAM" id="SSF53098">
    <property type="entry name" value="Ribonuclease H-like"/>
    <property type="match status" value="1"/>
</dbReference>
<protein>
    <recommendedName>
        <fullName evidence="4">RNase H type-1 domain-containing protein</fullName>
    </recommendedName>
</protein>
<evidence type="ECO:0000313" key="3">
    <source>
        <dbReference type="Proteomes" id="UP001162164"/>
    </source>
</evidence>
<organism evidence="2 3">
    <name type="scientific">Molorchus minor</name>
    <dbReference type="NCBI Taxonomy" id="1323400"/>
    <lineage>
        <taxon>Eukaryota</taxon>
        <taxon>Metazoa</taxon>
        <taxon>Ecdysozoa</taxon>
        <taxon>Arthropoda</taxon>
        <taxon>Hexapoda</taxon>
        <taxon>Insecta</taxon>
        <taxon>Pterygota</taxon>
        <taxon>Neoptera</taxon>
        <taxon>Endopterygota</taxon>
        <taxon>Coleoptera</taxon>
        <taxon>Polyphaga</taxon>
        <taxon>Cucujiformia</taxon>
        <taxon>Chrysomeloidea</taxon>
        <taxon>Cerambycidae</taxon>
        <taxon>Lamiinae</taxon>
        <taxon>Monochamini</taxon>
        <taxon>Molorchus</taxon>
    </lineage>
</organism>
<keyword evidence="3" id="KW-1185">Reference proteome</keyword>
<feature type="region of interest" description="Disordered" evidence="1">
    <location>
        <begin position="1"/>
        <end position="29"/>
    </location>
</feature>
<comment type="caution">
    <text evidence="2">The sequence shown here is derived from an EMBL/GenBank/DDBJ whole genome shotgun (WGS) entry which is preliminary data.</text>
</comment>